<name>A0A2N7VJF5_9BURK</name>
<dbReference type="CDD" id="cd16433">
    <property type="entry name" value="CheB"/>
    <property type="match status" value="1"/>
</dbReference>
<feature type="active site" evidence="4">
    <location>
        <position position="54"/>
    </location>
</feature>
<dbReference type="Proteomes" id="UP000235616">
    <property type="component" value="Unassembled WGS sequence"/>
</dbReference>
<evidence type="ECO:0000313" key="8">
    <source>
        <dbReference type="Proteomes" id="UP000235616"/>
    </source>
</evidence>
<dbReference type="GO" id="GO:0008984">
    <property type="term" value="F:protein-glutamate methylesterase activity"/>
    <property type="evidence" value="ECO:0007669"/>
    <property type="project" value="UniProtKB-EC"/>
</dbReference>
<keyword evidence="4" id="KW-0145">Chemotaxis</keyword>
<keyword evidence="1 4" id="KW-0378">Hydrolase</keyword>
<feature type="domain" description="CheB-type methylesterase" evidence="6">
    <location>
        <begin position="15"/>
        <end position="203"/>
    </location>
</feature>
<dbReference type="AlphaFoldDB" id="A0A2N7VJF5"/>
<reference evidence="7 8" key="1">
    <citation type="submission" date="2018-01" db="EMBL/GenBank/DDBJ databases">
        <title>Whole genome analyses suggest that Burkholderia sensu lato contains two further novel genera in the rhizoxinica-symbiotica group Mycetohabitans gen. nov., and Trinickia gen. nov.: implications for the evolution of diazotrophy and nodulation in the Burkholderiaceae.</title>
        <authorList>
            <person name="Estrada-de los Santos P."/>
            <person name="Palmer M."/>
            <person name="Chavez-Ramirez B."/>
            <person name="Beukes C."/>
            <person name="Steenkamp E.T."/>
            <person name="Hirsch A.M."/>
            <person name="Manyaka P."/>
            <person name="Maluk M."/>
            <person name="Lafos M."/>
            <person name="Crook M."/>
            <person name="Gross E."/>
            <person name="Simon M.F."/>
            <person name="Bueno dos Reis Junior F."/>
            <person name="Poole P.S."/>
            <person name="Venter S.N."/>
            <person name="James E.K."/>
        </authorList>
    </citation>
    <scope>NUCLEOTIDE SEQUENCE [LARGE SCALE GENOMIC DNA]</scope>
    <source>
        <strain evidence="7 8">GIMN1.004</strain>
    </source>
</reference>
<dbReference type="GO" id="GO:0000156">
    <property type="term" value="F:phosphorelay response regulator activity"/>
    <property type="evidence" value="ECO:0007669"/>
    <property type="project" value="InterPro"/>
</dbReference>
<protein>
    <recommendedName>
        <fullName evidence="2">protein-glutamate methylesterase</fullName>
        <ecNumber evidence="2">3.1.1.61</ecNumber>
    </recommendedName>
</protein>
<keyword evidence="5" id="KW-0812">Transmembrane</keyword>
<evidence type="ECO:0000259" key="6">
    <source>
        <dbReference type="PROSITE" id="PS50122"/>
    </source>
</evidence>
<evidence type="ECO:0000256" key="4">
    <source>
        <dbReference type="PROSITE-ProRule" id="PRU00050"/>
    </source>
</evidence>
<proteinExistence type="predicted"/>
<keyword evidence="8" id="KW-1185">Reference proteome</keyword>
<feature type="active site" evidence="4">
    <location>
        <position position="145"/>
    </location>
</feature>
<evidence type="ECO:0000313" key="7">
    <source>
        <dbReference type="EMBL" id="PMS17237.1"/>
    </source>
</evidence>
<sequence length="343" mass="36686">MRDRFLRIRRQRNRTLKTRDTIVLGASAGGVDALTAIAAALPERLPAAVLIVLHIGPHPSILPEMLQKAGRLPAHHARDGERIVQGNIYVAPPDLHLVIENDIVRTIRGPKQNFSRPAIDPLFRSAAVARGPRVIGAVLTGHLDDGTAGLAAVQACGGITMVQDPDEAHAPDMPRSAMRGTAPTYVLPIDKLASTIAALAGSATNETPSAPSPALLSENELMLRPDSIAHMAAVGVPTGISCPECGGALWRLEAPPPTRYRCHTGHAFGSETLGAAGDHVIERSLWQAVRALHEKKALSTERAEYYMSIGEQKAAQRFAAQARDADEAARALEQLLYKKDQSS</sequence>
<evidence type="ECO:0000256" key="1">
    <source>
        <dbReference type="ARBA" id="ARBA00022801"/>
    </source>
</evidence>
<evidence type="ECO:0000256" key="2">
    <source>
        <dbReference type="ARBA" id="ARBA00039140"/>
    </source>
</evidence>
<dbReference type="PROSITE" id="PS50122">
    <property type="entry name" value="CHEB"/>
    <property type="match status" value="1"/>
</dbReference>
<evidence type="ECO:0000256" key="5">
    <source>
        <dbReference type="SAM" id="Phobius"/>
    </source>
</evidence>
<evidence type="ECO:0000256" key="3">
    <source>
        <dbReference type="ARBA" id="ARBA00048267"/>
    </source>
</evidence>
<keyword evidence="5" id="KW-1133">Transmembrane helix</keyword>
<dbReference type="GO" id="GO:0005737">
    <property type="term" value="C:cytoplasm"/>
    <property type="evidence" value="ECO:0007669"/>
    <property type="project" value="InterPro"/>
</dbReference>
<feature type="active site" evidence="4">
    <location>
        <position position="27"/>
    </location>
</feature>
<dbReference type="PIRSF" id="PIRSF036461">
    <property type="entry name" value="Chmtx_methlestr"/>
    <property type="match status" value="1"/>
</dbReference>
<comment type="catalytic activity">
    <reaction evidence="3">
        <text>[protein]-L-glutamate 5-O-methyl ester + H2O = L-glutamyl-[protein] + methanol + H(+)</text>
        <dbReference type="Rhea" id="RHEA:23236"/>
        <dbReference type="Rhea" id="RHEA-COMP:10208"/>
        <dbReference type="Rhea" id="RHEA-COMP:10311"/>
        <dbReference type="ChEBI" id="CHEBI:15377"/>
        <dbReference type="ChEBI" id="CHEBI:15378"/>
        <dbReference type="ChEBI" id="CHEBI:17790"/>
        <dbReference type="ChEBI" id="CHEBI:29973"/>
        <dbReference type="ChEBI" id="CHEBI:82795"/>
        <dbReference type="EC" id="3.1.1.61"/>
    </reaction>
</comment>
<dbReference type="Gene3D" id="3.40.50.180">
    <property type="entry name" value="Methylesterase CheB, C-terminal domain"/>
    <property type="match status" value="1"/>
</dbReference>
<gene>
    <name evidence="7" type="ORF">C0Z18_20985</name>
</gene>
<keyword evidence="5" id="KW-0472">Membrane</keyword>
<dbReference type="PANTHER" id="PTHR42872:SF6">
    <property type="entry name" value="PROTEIN-GLUTAMATE METHYLESTERASE_PROTEIN-GLUTAMINE GLUTAMINASE"/>
    <property type="match status" value="1"/>
</dbReference>
<dbReference type="Pfam" id="PF01339">
    <property type="entry name" value="CheB_methylest"/>
    <property type="match status" value="1"/>
</dbReference>
<organism evidence="7 8">
    <name type="scientific">Trinickia dabaoshanensis</name>
    <dbReference type="NCBI Taxonomy" id="564714"/>
    <lineage>
        <taxon>Bacteria</taxon>
        <taxon>Pseudomonadati</taxon>
        <taxon>Pseudomonadota</taxon>
        <taxon>Betaproteobacteria</taxon>
        <taxon>Burkholderiales</taxon>
        <taxon>Burkholderiaceae</taxon>
        <taxon>Trinickia</taxon>
    </lineage>
</organism>
<comment type="caution">
    <text evidence="7">The sequence shown here is derived from an EMBL/GenBank/DDBJ whole genome shotgun (WGS) entry which is preliminary data.</text>
</comment>
<dbReference type="GO" id="GO:0006935">
    <property type="term" value="P:chemotaxis"/>
    <property type="evidence" value="ECO:0007669"/>
    <property type="project" value="UniProtKB-UniRule"/>
</dbReference>
<accession>A0A2N7VJF5</accession>
<dbReference type="InterPro" id="IPR011247">
    <property type="entry name" value="Chemotax_prot-Glu_Me-esterase"/>
</dbReference>
<dbReference type="PANTHER" id="PTHR42872">
    <property type="entry name" value="PROTEIN-GLUTAMATE METHYLESTERASE/PROTEIN-GLUTAMINE GLUTAMINASE"/>
    <property type="match status" value="1"/>
</dbReference>
<feature type="transmembrane region" description="Helical" evidence="5">
    <location>
        <begin position="21"/>
        <end position="41"/>
    </location>
</feature>
<dbReference type="EMBL" id="PNYA01000020">
    <property type="protein sequence ID" value="PMS17237.1"/>
    <property type="molecule type" value="Genomic_DNA"/>
</dbReference>
<dbReference type="EC" id="3.1.1.61" evidence="2"/>
<dbReference type="InterPro" id="IPR035909">
    <property type="entry name" value="CheB_C"/>
</dbReference>
<dbReference type="SUPFAM" id="SSF52738">
    <property type="entry name" value="Methylesterase CheB, C-terminal domain"/>
    <property type="match status" value="1"/>
</dbReference>
<dbReference type="InterPro" id="IPR000673">
    <property type="entry name" value="Sig_transdc_resp-reg_Me-estase"/>
</dbReference>